<dbReference type="KEGG" id="paqt:E8L99_15170"/>
<protein>
    <submittedName>
        <fullName evidence="3">NAD-dependent epimerase/dehydratase family protein</fullName>
    </submittedName>
</protein>
<feature type="transmembrane region" description="Helical" evidence="1">
    <location>
        <begin position="250"/>
        <end position="269"/>
    </location>
</feature>
<dbReference type="Pfam" id="PF01370">
    <property type="entry name" value="Epimerase"/>
    <property type="match status" value="1"/>
</dbReference>
<sequence>MSEQIVVFGYGPVGKAAVERLHAQGRQVRVAQRSRPAELPDGVDFVACDVLQAGQVMRIVAGADQVVVTIGFAYDGEVWRQSWPLAMSNLLAACEVAGARMVFLDNLYMYGPQDTPLREDTPLTSFGAKPAVRAEITRQWMAAATAGRVRVAALRAPDFYGPGVGLSHIGDVGFGAIARGKRAFLIAPPDMPHDFAYVPDVGRAIVSLLDATDDAFGQVWHMPSAPTLTPRQILEIGARAIGMTPKISALPLWLLPAIGLFVPLLRGMVEMRFQWDRPYHVDAAKFKARFWSDVTPFEVGAAATARAFKAAAAGKGSVTP</sequence>
<keyword evidence="1" id="KW-1133">Transmembrane helix</keyword>
<dbReference type="InterPro" id="IPR001509">
    <property type="entry name" value="Epimerase_deHydtase"/>
</dbReference>
<organism evidence="3 4">
    <name type="scientific">Phreatobacter aquaticus</name>
    <dbReference type="NCBI Taxonomy" id="2570229"/>
    <lineage>
        <taxon>Bacteria</taxon>
        <taxon>Pseudomonadati</taxon>
        <taxon>Pseudomonadota</taxon>
        <taxon>Alphaproteobacteria</taxon>
        <taxon>Hyphomicrobiales</taxon>
        <taxon>Phreatobacteraceae</taxon>
        <taxon>Phreatobacter</taxon>
    </lineage>
</organism>
<keyword evidence="4" id="KW-1185">Reference proteome</keyword>
<dbReference type="Gene3D" id="3.40.50.720">
    <property type="entry name" value="NAD(P)-binding Rossmann-like Domain"/>
    <property type="match status" value="1"/>
</dbReference>
<accession>A0A4D7QNZ3</accession>
<dbReference type="AlphaFoldDB" id="A0A4D7QNZ3"/>
<keyword evidence="1" id="KW-0812">Transmembrane</keyword>
<evidence type="ECO:0000313" key="4">
    <source>
        <dbReference type="Proteomes" id="UP000298588"/>
    </source>
</evidence>
<dbReference type="RefSeq" id="WP_137100335.1">
    <property type="nucleotide sequence ID" value="NZ_CP039865.1"/>
</dbReference>
<reference evidence="3 4" key="1">
    <citation type="submission" date="2019-04" db="EMBL/GenBank/DDBJ databases">
        <title>Phreatobacter aquaticus sp. nov.</title>
        <authorList>
            <person name="Choi A."/>
            <person name="Baek K."/>
        </authorList>
    </citation>
    <scope>NUCLEOTIDE SEQUENCE [LARGE SCALE GENOMIC DNA]</scope>
    <source>
        <strain evidence="3 4">NMCR1094</strain>
    </source>
</reference>
<gene>
    <name evidence="3" type="ORF">E8L99_15170</name>
</gene>
<dbReference type="OrthoDB" id="8205493at2"/>
<dbReference type="Proteomes" id="UP000298588">
    <property type="component" value="Chromosome"/>
</dbReference>
<dbReference type="SUPFAM" id="SSF51735">
    <property type="entry name" value="NAD(P)-binding Rossmann-fold domains"/>
    <property type="match status" value="1"/>
</dbReference>
<dbReference type="EMBL" id="CP039865">
    <property type="protein sequence ID" value="QCK87004.1"/>
    <property type="molecule type" value="Genomic_DNA"/>
</dbReference>
<name>A0A4D7QNZ3_9HYPH</name>
<evidence type="ECO:0000259" key="2">
    <source>
        <dbReference type="Pfam" id="PF01370"/>
    </source>
</evidence>
<keyword evidence="1" id="KW-0472">Membrane</keyword>
<dbReference type="InterPro" id="IPR036291">
    <property type="entry name" value="NAD(P)-bd_dom_sf"/>
</dbReference>
<evidence type="ECO:0000256" key="1">
    <source>
        <dbReference type="SAM" id="Phobius"/>
    </source>
</evidence>
<evidence type="ECO:0000313" key="3">
    <source>
        <dbReference type="EMBL" id="QCK87004.1"/>
    </source>
</evidence>
<feature type="domain" description="NAD-dependent epimerase/dehydratase" evidence="2">
    <location>
        <begin position="7"/>
        <end position="214"/>
    </location>
</feature>
<proteinExistence type="predicted"/>